<reference evidence="2 3" key="1">
    <citation type="submission" date="2023-03" db="EMBL/GenBank/DDBJ databases">
        <authorList>
            <person name="Pearce D."/>
        </authorList>
    </citation>
    <scope>NUCLEOTIDE SEQUENCE [LARGE SCALE GENOMIC DNA]</scope>
    <source>
        <strain evidence="2">Msz</strain>
    </source>
</reference>
<sequence>MVVLQEKASDGRNYPARGIQSIEKEGEESYLPARGRSSPRPKVRAGRGRMADCCRFMTSR</sequence>
<proteinExistence type="predicted"/>
<evidence type="ECO:0000313" key="3">
    <source>
        <dbReference type="Proteomes" id="UP001162030"/>
    </source>
</evidence>
<accession>A0ABN8X7Z8</accession>
<gene>
    <name evidence="2" type="ORF">MSZNOR_2277</name>
</gene>
<keyword evidence="3" id="KW-1185">Reference proteome</keyword>
<evidence type="ECO:0000313" key="2">
    <source>
        <dbReference type="EMBL" id="CAI8838053.1"/>
    </source>
</evidence>
<dbReference type="EMBL" id="OX458333">
    <property type="protein sequence ID" value="CAI8838053.1"/>
    <property type="molecule type" value="Genomic_DNA"/>
</dbReference>
<dbReference type="Proteomes" id="UP001162030">
    <property type="component" value="Chromosome"/>
</dbReference>
<evidence type="ECO:0000256" key="1">
    <source>
        <dbReference type="SAM" id="MobiDB-lite"/>
    </source>
</evidence>
<feature type="compositionally biased region" description="Basic residues" evidence="1">
    <location>
        <begin position="37"/>
        <end position="47"/>
    </location>
</feature>
<name>A0ABN8X7Z8_9GAMM</name>
<feature type="region of interest" description="Disordered" evidence="1">
    <location>
        <begin position="1"/>
        <end position="51"/>
    </location>
</feature>
<protein>
    <submittedName>
        <fullName evidence="2">Uncharacterized protein</fullName>
    </submittedName>
</protein>
<organism evidence="2 3">
    <name type="scientific">Methylocaldum szegediense</name>
    <dbReference type="NCBI Taxonomy" id="73780"/>
    <lineage>
        <taxon>Bacteria</taxon>
        <taxon>Pseudomonadati</taxon>
        <taxon>Pseudomonadota</taxon>
        <taxon>Gammaproteobacteria</taxon>
        <taxon>Methylococcales</taxon>
        <taxon>Methylococcaceae</taxon>
        <taxon>Methylocaldum</taxon>
    </lineage>
</organism>